<dbReference type="InterPro" id="IPR014718">
    <property type="entry name" value="GH-type_carb-bd"/>
</dbReference>
<gene>
    <name evidence="6" type="ORF">HCT48_07050</name>
</gene>
<evidence type="ECO:0000313" key="7">
    <source>
        <dbReference type="Proteomes" id="UP000778951"/>
    </source>
</evidence>
<dbReference type="EMBL" id="JAATLM010000001">
    <property type="protein sequence ID" value="NIZ69962.1"/>
    <property type="molecule type" value="Genomic_DNA"/>
</dbReference>
<dbReference type="CDD" id="cd09020">
    <property type="entry name" value="D-hex-6-P-epi_like"/>
    <property type="match status" value="1"/>
</dbReference>
<dbReference type="InterPro" id="IPR011013">
    <property type="entry name" value="Gal_mutarotase_sf_dom"/>
</dbReference>
<reference evidence="6" key="1">
    <citation type="submission" date="2020-03" db="EMBL/GenBank/DDBJ databases">
        <title>Spirochaetal bacteria isolated from arthropods constitute a novel genus Entomospira genus novum within the order Spirochaetales.</title>
        <authorList>
            <person name="Grana-Miraglia L."/>
            <person name="Sikutova S."/>
            <person name="Fingerle V."/>
            <person name="Sing A."/>
            <person name="Castillo-Ramirez S."/>
            <person name="Margos G."/>
            <person name="Rudolf I."/>
        </authorList>
    </citation>
    <scope>NUCLEOTIDE SEQUENCE</scope>
    <source>
        <strain evidence="6">BR149</strain>
    </source>
</reference>
<name>A0A968GJ23_9SPIO</name>
<dbReference type="PIRSF" id="PIRSF016020">
    <property type="entry name" value="PHexose_mutarotase"/>
    <property type="match status" value="1"/>
</dbReference>
<dbReference type="GO" id="GO:0005975">
    <property type="term" value="P:carbohydrate metabolic process"/>
    <property type="evidence" value="ECO:0007669"/>
    <property type="project" value="InterPro"/>
</dbReference>
<evidence type="ECO:0000313" key="6">
    <source>
        <dbReference type="EMBL" id="NIZ69962.1"/>
    </source>
</evidence>
<evidence type="ECO:0000256" key="2">
    <source>
        <dbReference type="ARBA" id="ARBA00005866"/>
    </source>
</evidence>
<comment type="caution">
    <text evidence="6">The sequence shown here is derived from an EMBL/GenBank/DDBJ whole genome shotgun (WGS) entry which is preliminary data.</text>
</comment>
<dbReference type="Pfam" id="PF01263">
    <property type="entry name" value="Aldose_epim"/>
    <property type="match status" value="1"/>
</dbReference>
<proteinExistence type="inferred from homology"/>
<keyword evidence="3 4" id="KW-0413">Isomerase</keyword>
<keyword evidence="7" id="KW-1185">Reference proteome</keyword>
<dbReference type="PANTHER" id="PTHR11122">
    <property type="entry name" value="APOSPORY-ASSOCIATED PROTEIN C-RELATED"/>
    <property type="match status" value="1"/>
</dbReference>
<feature type="active site" evidence="5">
    <location>
        <position position="159"/>
    </location>
</feature>
<organism evidence="6 7">
    <name type="scientific">Entomospira culicis</name>
    <dbReference type="NCBI Taxonomy" id="2719989"/>
    <lineage>
        <taxon>Bacteria</taxon>
        <taxon>Pseudomonadati</taxon>
        <taxon>Spirochaetota</taxon>
        <taxon>Spirochaetia</taxon>
        <taxon>Spirochaetales</taxon>
        <taxon>Spirochaetaceae</taxon>
        <taxon>Entomospira</taxon>
    </lineage>
</organism>
<comment type="similarity">
    <text evidence="2 4">Belongs to the glucose-6-phosphate 1-epimerase family.</text>
</comment>
<dbReference type="RefSeq" id="WP_167696030.1">
    <property type="nucleotide sequence ID" value="NZ_CP118181.1"/>
</dbReference>
<dbReference type="GO" id="GO:0047938">
    <property type="term" value="F:glucose-6-phosphate 1-epimerase activity"/>
    <property type="evidence" value="ECO:0007669"/>
    <property type="project" value="UniProtKB-UniRule"/>
</dbReference>
<dbReference type="SUPFAM" id="SSF74650">
    <property type="entry name" value="Galactose mutarotase-like"/>
    <property type="match status" value="1"/>
</dbReference>
<dbReference type="InterPro" id="IPR008183">
    <property type="entry name" value="Aldose_1/G6P_1-epimerase"/>
</dbReference>
<protein>
    <recommendedName>
        <fullName evidence="4">Putative glucose-6-phosphate 1-epimerase</fullName>
        <ecNumber evidence="4">5.1.3.15</ecNumber>
    </recommendedName>
</protein>
<evidence type="ECO:0000256" key="1">
    <source>
        <dbReference type="ARBA" id="ARBA00001096"/>
    </source>
</evidence>
<dbReference type="InterPro" id="IPR025532">
    <property type="entry name" value="G6P_1-epimerase"/>
</dbReference>
<dbReference type="Proteomes" id="UP000778951">
    <property type="component" value="Unassembled WGS sequence"/>
</dbReference>
<evidence type="ECO:0000256" key="5">
    <source>
        <dbReference type="PIRSR" id="PIRSR016020-1"/>
    </source>
</evidence>
<dbReference type="PANTHER" id="PTHR11122:SF13">
    <property type="entry name" value="GLUCOSE-6-PHOSPHATE 1-EPIMERASE"/>
    <property type="match status" value="1"/>
</dbReference>
<evidence type="ECO:0000256" key="4">
    <source>
        <dbReference type="PIRNR" id="PIRNR016020"/>
    </source>
</evidence>
<feature type="active site" evidence="5">
    <location>
        <position position="262"/>
    </location>
</feature>
<dbReference type="EC" id="5.1.3.15" evidence="4"/>
<dbReference type="GO" id="GO:0030246">
    <property type="term" value="F:carbohydrate binding"/>
    <property type="evidence" value="ECO:0007669"/>
    <property type="project" value="UniProtKB-UniRule"/>
</dbReference>
<sequence>MISELCVGGQDFIQLENERFEVLISRYGAQIMAILPKGGDVDAPDWLWLSEKSPLTEGKAMRGGIPICWPIFGEDMQGRLPKHGFARLQQWSFIGDHEDEKNQEVAVSFRLRDNDLSRRYWPYAFELEFAVRLTMQGVECQFEVKNTDVNPFEHAFALHPYFHVSGLSAVELLGIEGASYQRAGENSLRTWQLGDSLDMARDDAFIDMADATITLKDHGWQRSMQMRYEGVSDLVVWNPHAEGTKQISDMHADGYKTMLCVEPAQVARVSLTPQASWMMRMQMHFT</sequence>
<evidence type="ECO:0000256" key="3">
    <source>
        <dbReference type="ARBA" id="ARBA00023235"/>
    </source>
</evidence>
<accession>A0A968GJ23</accession>
<dbReference type="AlphaFoldDB" id="A0A968GJ23"/>
<dbReference type="Gene3D" id="2.70.98.10">
    <property type="match status" value="1"/>
</dbReference>
<comment type="catalytic activity">
    <reaction evidence="1">
        <text>alpha-D-glucose 6-phosphate = beta-D-glucose 6-phosphate</text>
        <dbReference type="Rhea" id="RHEA:16249"/>
        <dbReference type="ChEBI" id="CHEBI:58225"/>
        <dbReference type="ChEBI" id="CHEBI:58247"/>
        <dbReference type="EC" id="5.1.3.15"/>
    </reaction>
</comment>